<evidence type="ECO:0000313" key="13">
    <source>
        <dbReference type="EMBL" id="AOV60468.1"/>
    </source>
</evidence>
<dbReference type="EMBL" id="KU686205">
    <property type="protein sequence ID" value="AOV60468.1"/>
    <property type="molecule type" value="Genomic_DNA"/>
</dbReference>
<evidence type="ECO:0000256" key="5">
    <source>
        <dbReference type="ARBA" id="ARBA00022692"/>
    </source>
</evidence>
<dbReference type="PANTHER" id="PTHR31803:SF10">
    <property type="entry name" value="UBIQUINOL OXIDASE 4, CHLOROPLASTIC_CHROMOPLASTIC"/>
    <property type="match status" value="1"/>
</dbReference>
<protein>
    <submittedName>
        <fullName evidence="13">Plastoquinol terminal oxidase</fullName>
    </submittedName>
</protein>
<proteinExistence type="predicted"/>
<evidence type="ECO:0000256" key="4">
    <source>
        <dbReference type="ARBA" id="ARBA00022660"/>
    </source>
</evidence>
<sequence>MKKINRFILSITIFIIDHLYRGRHFQRFWVLEEIARAPYFAFLSILHLRESLGLRGPEHLYLMKEHFAQSVNETEHLEYMESRGGNSYWIDRFFARHLVLVYYWINVVYYWISPRNAYHLSYEIELHAMDTYAHYLQYEDWNDKKIWEIMNDEIQHFQELKQAMEMIK</sequence>
<dbReference type="Proteomes" id="UP000241903">
    <property type="component" value="Segment"/>
</dbReference>
<keyword evidence="11 12" id="KW-0472">Membrane</keyword>
<gene>
    <name evidence="13" type="ORF">S820908_093</name>
</gene>
<evidence type="ECO:0000256" key="1">
    <source>
        <dbReference type="ARBA" id="ARBA00001962"/>
    </source>
</evidence>
<accession>A0A1D8KP94</accession>
<evidence type="ECO:0000256" key="2">
    <source>
        <dbReference type="ARBA" id="ARBA00004370"/>
    </source>
</evidence>
<dbReference type="GO" id="GO:0016117">
    <property type="term" value="P:carotenoid biosynthetic process"/>
    <property type="evidence" value="ECO:0007669"/>
    <property type="project" value="TreeGrafter"/>
</dbReference>
<evidence type="ECO:0000256" key="6">
    <source>
        <dbReference type="ARBA" id="ARBA00022723"/>
    </source>
</evidence>
<evidence type="ECO:0000256" key="8">
    <source>
        <dbReference type="ARBA" id="ARBA00022989"/>
    </source>
</evidence>
<dbReference type="InterPro" id="IPR038659">
    <property type="entry name" value="AOX_sf"/>
</dbReference>
<evidence type="ECO:0000256" key="9">
    <source>
        <dbReference type="ARBA" id="ARBA00023002"/>
    </source>
</evidence>
<dbReference type="Pfam" id="PF01786">
    <property type="entry name" value="AOX"/>
    <property type="match status" value="1"/>
</dbReference>
<evidence type="ECO:0000256" key="10">
    <source>
        <dbReference type="ARBA" id="ARBA00023004"/>
    </source>
</evidence>
<evidence type="ECO:0000256" key="11">
    <source>
        <dbReference type="ARBA" id="ARBA00023136"/>
    </source>
</evidence>
<dbReference type="GO" id="GO:0009916">
    <property type="term" value="F:alternative oxidase activity"/>
    <property type="evidence" value="ECO:0007669"/>
    <property type="project" value="InterPro"/>
</dbReference>
<dbReference type="GO" id="GO:0010230">
    <property type="term" value="P:alternative respiration"/>
    <property type="evidence" value="ECO:0007669"/>
    <property type="project" value="TreeGrafter"/>
</dbReference>
<reference evidence="13 14" key="1">
    <citation type="journal article" date="2016" name="Virology">
        <title>The genomic content and context of auxiliary metabolic genes in marine cyanomyoviruses.</title>
        <authorList>
            <person name="Crummett L.T."/>
            <person name="Puxty R.J."/>
            <person name="Weihe C."/>
            <person name="Marston M.F."/>
            <person name="Martiny J.B."/>
        </authorList>
    </citation>
    <scope>NUCLEOTIDE SEQUENCE [LARGE SCALE GENOMIC DNA]</scope>
    <source>
        <strain evidence="13">0908SB82</strain>
    </source>
</reference>
<keyword evidence="10" id="KW-0408">Iron</keyword>
<dbReference type="InterPro" id="IPR002680">
    <property type="entry name" value="AOX"/>
</dbReference>
<keyword evidence="3" id="KW-0813">Transport</keyword>
<evidence type="ECO:0000256" key="12">
    <source>
        <dbReference type="SAM" id="Phobius"/>
    </source>
</evidence>
<keyword evidence="7" id="KW-0249">Electron transport</keyword>
<evidence type="ECO:0000256" key="7">
    <source>
        <dbReference type="ARBA" id="ARBA00022982"/>
    </source>
</evidence>
<dbReference type="Gene3D" id="1.20.1260.140">
    <property type="entry name" value="Alternative oxidase"/>
    <property type="match status" value="1"/>
</dbReference>
<feature type="transmembrane region" description="Helical" evidence="12">
    <location>
        <begin position="93"/>
        <end position="112"/>
    </location>
</feature>
<dbReference type="GO" id="GO:0016020">
    <property type="term" value="C:membrane"/>
    <property type="evidence" value="ECO:0007669"/>
    <property type="project" value="UniProtKB-SubCell"/>
</dbReference>
<name>A0A1D8KP94_9CAUD</name>
<keyword evidence="9" id="KW-0560">Oxidoreductase</keyword>
<keyword evidence="8 12" id="KW-1133">Transmembrane helix</keyword>
<comment type="subcellular location">
    <subcellularLocation>
        <location evidence="2">Membrane</location>
    </subcellularLocation>
</comment>
<dbReference type="GO" id="GO:0046872">
    <property type="term" value="F:metal ion binding"/>
    <property type="evidence" value="ECO:0007669"/>
    <property type="project" value="UniProtKB-KW"/>
</dbReference>
<keyword evidence="5 12" id="KW-0812">Transmembrane</keyword>
<evidence type="ECO:0000313" key="14">
    <source>
        <dbReference type="Proteomes" id="UP000241903"/>
    </source>
</evidence>
<dbReference type="PANTHER" id="PTHR31803">
    <property type="entry name" value="ALTERNATIVE OXIDASE"/>
    <property type="match status" value="1"/>
</dbReference>
<evidence type="ECO:0000256" key="3">
    <source>
        <dbReference type="ARBA" id="ARBA00022448"/>
    </source>
</evidence>
<keyword evidence="6" id="KW-0479">Metal-binding</keyword>
<comment type="cofactor">
    <cofactor evidence="1">
        <name>Fe cation</name>
        <dbReference type="ChEBI" id="CHEBI:24875"/>
    </cofactor>
</comment>
<organism evidence="13 14">
    <name type="scientific">Synechococcus phage S-CAM9</name>
    <dbReference type="NCBI Taxonomy" id="1883369"/>
    <lineage>
        <taxon>Viruses</taxon>
        <taxon>Duplodnaviria</taxon>
        <taxon>Heunggongvirae</taxon>
        <taxon>Uroviricota</taxon>
        <taxon>Caudoviricetes</taxon>
        <taxon>Pantevenvirales</taxon>
        <taxon>Kyanoviridae</taxon>
        <taxon>Kanaloavirus</taxon>
        <taxon>Kanaloavirus scam9</taxon>
    </lineage>
</organism>
<keyword evidence="4" id="KW-0679">Respiratory chain</keyword>